<dbReference type="KEGG" id="bbes:BESB_026650"/>
<evidence type="ECO:0000313" key="7">
    <source>
        <dbReference type="Proteomes" id="UP000224006"/>
    </source>
</evidence>
<dbReference type="Pfam" id="PF01209">
    <property type="entry name" value="Ubie_methyltran"/>
    <property type="match status" value="2"/>
</dbReference>
<dbReference type="GO" id="GO:0008425">
    <property type="term" value="F:2-methoxy-6-polyprenyl-1,4-benzoquinol methyltransferase activity"/>
    <property type="evidence" value="ECO:0007669"/>
    <property type="project" value="UniProtKB-UniRule"/>
</dbReference>
<keyword evidence="4" id="KW-0496">Mitochondrion</keyword>
<keyword evidence="4" id="KW-0999">Mitochondrion inner membrane</keyword>
<comment type="catalytic activity">
    <reaction evidence="4">
        <text>a 2-methoxy-6-(all-trans-polyprenyl)benzene-1,4-diol + S-adenosyl-L-methionine = a 5-methoxy-2-methyl-3-(all-trans-polyprenyl)benzene-1,4-diol + S-adenosyl-L-homocysteine + H(+)</text>
        <dbReference type="Rhea" id="RHEA:28286"/>
        <dbReference type="Rhea" id="RHEA-COMP:10858"/>
        <dbReference type="Rhea" id="RHEA-COMP:10859"/>
        <dbReference type="ChEBI" id="CHEBI:15378"/>
        <dbReference type="ChEBI" id="CHEBI:57856"/>
        <dbReference type="ChEBI" id="CHEBI:59789"/>
        <dbReference type="ChEBI" id="CHEBI:84166"/>
        <dbReference type="ChEBI" id="CHEBI:84167"/>
        <dbReference type="EC" id="2.1.1.201"/>
    </reaction>
</comment>
<dbReference type="NCBIfam" id="TIGR01934">
    <property type="entry name" value="MenG_MenH_UbiE"/>
    <property type="match status" value="1"/>
</dbReference>
<evidence type="ECO:0000256" key="4">
    <source>
        <dbReference type="HAMAP-Rule" id="MF_03191"/>
    </source>
</evidence>
<dbReference type="HAMAP" id="MF_01813">
    <property type="entry name" value="MenG_UbiE_methyltr"/>
    <property type="match status" value="1"/>
</dbReference>
<keyword evidence="7" id="KW-1185">Reference proteome</keyword>
<gene>
    <name evidence="6" type="ORF">BESB_026650</name>
</gene>
<dbReference type="AlphaFoldDB" id="A0A2A9M5V0"/>
<keyword evidence="4" id="KW-0831">Ubiquinone biosynthesis</keyword>
<comment type="similarity">
    <text evidence="4">Belongs to the class I-like SAM-binding methyltransferase superfamily. MenG/UbiE family.</text>
</comment>
<dbReference type="Proteomes" id="UP000224006">
    <property type="component" value="Unassembled WGS sequence"/>
</dbReference>
<accession>A0A2A9M5V0</accession>
<dbReference type="CDD" id="cd02440">
    <property type="entry name" value="AdoMet_MTases"/>
    <property type="match status" value="1"/>
</dbReference>
<keyword evidence="4" id="KW-0472">Membrane</keyword>
<dbReference type="InterPro" id="IPR004033">
    <property type="entry name" value="UbiE/COQ5_MeTrFase"/>
</dbReference>
<dbReference type="Gene3D" id="3.40.50.150">
    <property type="entry name" value="Vaccinia Virus protein VP39"/>
    <property type="match status" value="1"/>
</dbReference>
<evidence type="ECO:0000256" key="1">
    <source>
        <dbReference type="ARBA" id="ARBA00022603"/>
    </source>
</evidence>
<dbReference type="VEuPathDB" id="ToxoDB:BESB_026650"/>
<evidence type="ECO:0000256" key="5">
    <source>
        <dbReference type="SAM" id="MobiDB-lite"/>
    </source>
</evidence>
<feature type="region of interest" description="Disordered" evidence="5">
    <location>
        <begin position="238"/>
        <end position="269"/>
    </location>
</feature>
<dbReference type="PROSITE" id="PS01183">
    <property type="entry name" value="UBIE_1"/>
    <property type="match status" value="1"/>
</dbReference>
<keyword evidence="2 4" id="KW-0808">Transferase</keyword>
<dbReference type="STRING" id="94643.A0A2A9M5V0"/>
<name>A0A2A9M5V0_BESBE</name>
<feature type="binding site" evidence="4">
    <location>
        <position position="214"/>
    </location>
    <ligand>
        <name>S-adenosyl-L-methionine</name>
        <dbReference type="ChEBI" id="CHEBI:59789"/>
    </ligand>
</feature>
<evidence type="ECO:0000256" key="2">
    <source>
        <dbReference type="ARBA" id="ARBA00022679"/>
    </source>
</evidence>
<dbReference type="GeneID" id="40307717"/>
<protein>
    <recommendedName>
        <fullName evidence="4">2-methoxy-6-polyprenyl-1,4-benzoquinol methylase, mitochondrial</fullName>
        <ecNumber evidence="4">2.1.1.201</ecNumber>
    </recommendedName>
    <alternativeName>
        <fullName evidence="4">Ubiquinone biosynthesis methyltransferase COQ5</fullName>
    </alternativeName>
</protein>
<dbReference type="PANTHER" id="PTHR43591:SF24">
    <property type="entry name" value="2-METHOXY-6-POLYPRENYL-1,4-BENZOQUINOL METHYLASE, MITOCHONDRIAL"/>
    <property type="match status" value="1"/>
</dbReference>
<organism evidence="6 7">
    <name type="scientific">Besnoitia besnoiti</name>
    <name type="common">Apicomplexan protozoan</name>
    <dbReference type="NCBI Taxonomy" id="94643"/>
    <lineage>
        <taxon>Eukaryota</taxon>
        <taxon>Sar</taxon>
        <taxon>Alveolata</taxon>
        <taxon>Apicomplexa</taxon>
        <taxon>Conoidasida</taxon>
        <taxon>Coccidia</taxon>
        <taxon>Eucoccidiorida</taxon>
        <taxon>Eimeriorina</taxon>
        <taxon>Sarcocystidae</taxon>
        <taxon>Besnoitia</taxon>
    </lineage>
</organism>
<dbReference type="RefSeq" id="XP_029215700.1">
    <property type="nucleotide sequence ID" value="XM_029361345.1"/>
</dbReference>
<dbReference type="EC" id="2.1.1.201" evidence="4"/>
<comment type="subunit">
    <text evidence="4">Component of a multi-subunit COQ enzyme complex.</text>
</comment>
<dbReference type="PROSITE" id="PS01184">
    <property type="entry name" value="UBIE_2"/>
    <property type="match status" value="1"/>
</dbReference>
<dbReference type="PANTHER" id="PTHR43591">
    <property type="entry name" value="METHYLTRANSFERASE"/>
    <property type="match status" value="1"/>
</dbReference>
<dbReference type="InterPro" id="IPR023576">
    <property type="entry name" value="UbiE/COQ5_MeTrFase_CS"/>
</dbReference>
<dbReference type="GO" id="GO:0032259">
    <property type="term" value="P:methylation"/>
    <property type="evidence" value="ECO:0007669"/>
    <property type="project" value="UniProtKB-KW"/>
</dbReference>
<feature type="compositionally biased region" description="Polar residues" evidence="5">
    <location>
        <begin position="255"/>
        <end position="269"/>
    </location>
</feature>
<dbReference type="SUPFAM" id="SSF53335">
    <property type="entry name" value="S-adenosyl-L-methionine-dependent methyltransferases"/>
    <property type="match status" value="1"/>
</dbReference>
<feature type="binding site" evidence="4">
    <location>
        <position position="281"/>
    </location>
    <ligand>
        <name>S-adenosyl-L-methionine</name>
        <dbReference type="ChEBI" id="CHEBI:59789"/>
    </ligand>
</feature>
<dbReference type="PROSITE" id="PS51608">
    <property type="entry name" value="SAM_MT_UBIE"/>
    <property type="match status" value="1"/>
</dbReference>
<comment type="subcellular location">
    <subcellularLocation>
        <location evidence="4">Mitochondrion inner membrane</location>
        <topology evidence="4">Peripheral membrane protein</topology>
        <orientation evidence="4">Matrix side</orientation>
    </subcellularLocation>
</comment>
<dbReference type="InterPro" id="IPR029063">
    <property type="entry name" value="SAM-dependent_MTases_sf"/>
</dbReference>
<keyword evidence="3 4" id="KW-0949">S-adenosyl-L-methionine</keyword>
<dbReference type="EMBL" id="NWUJ01000014">
    <property type="protein sequence ID" value="PFH31691.1"/>
    <property type="molecule type" value="Genomic_DNA"/>
</dbReference>
<dbReference type="GO" id="GO:0031314">
    <property type="term" value="C:extrinsic component of mitochondrial inner membrane"/>
    <property type="evidence" value="ECO:0007669"/>
    <property type="project" value="UniProtKB-UniRule"/>
</dbReference>
<dbReference type="OrthoDB" id="6329284at2759"/>
<evidence type="ECO:0000313" key="6">
    <source>
        <dbReference type="EMBL" id="PFH31691.1"/>
    </source>
</evidence>
<reference evidence="6 7" key="1">
    <citation type="submission" date="2017-09" db="EMBL/GenBank/DDBJ databases">
        <title>Genome sequencing of Besnoitia besnoiti strain Bb-Ger1.</title>
        <authorList>
            <person name="Schares G."/>
            <person name="Venepally P."/>
            <person name="Lorenzi H.A."/>
        </authorList>
    </citation>
    <scope>NUCLEOTIDE SEQUENCE [LARGE SCALE GENOMIC DNA]</scope>
    <source>
        <strain evidence="6 7">Bb-Ger1</strain>
    </source>
</reference>
<dbReference type="UniPathway" id="UPA00232"/>
<comment type="pathway">
    <text evidence="4">Cofactor biosynthesis; ubiquinone biosynthesis.</text>
</comment>
<comment type="caution">
    <text evidence="6">The sequence shown here is derived from an EMBL/GenBank/DDBJ whole genome shotgun (WGS) entry which is preliminary data.</text>
</comment>
<comment type="function">
    <text evidence="4">Methyltransferase required for the conversion of 2-polyprenyl-6-methoxy-1,4-benzoquinol (DDMQH2) to 2-polyprenyl-3-methyl-6-methoxy-1,4-benzoquinol (DMQH2).</text>
</comment>
<sequence>MGACDGPCARFRRGVLANGWGRLHLASRAVISTALPTSASDTRRSAGVSRRQTAALPHGQALVHLGRTSILPSALPQVMLRSRYTPLGCKSSLPSHLSTGHAYFSHTSKSAHLSSDEDEGQTAQDTTTVSFGARQVPKAQKQHLVASVFSSVAERYDLMNDLMSGGLHRCWKDAFVDLVQFPTLQPCSASGTASPKGDATPPRRFRILDLAGGTGDIAFRFVERAEAQWSQQQAIERRRQTFSAAARREPREATSVPSTEVSTSGQTAQPSFSGIDVTVCDINADMLRVGQQRAVERGLQVWPIVRSHQEVEAQLAKQRAQEEFDGRRVGGFDGKGSDRGRVVGSRAACSQGEACPLHLQWVCGNGEQLPFADESFDVLTIAFGIRNFTDIKKGLAESARVLRPGGRFLCLEFSRVQNPTLAAMYDLYSFNALPLMGSLVAGDRDAYQYLVESIRKFPPQEEFAAMIADAGFQHVAFSNLTFGTVAIHSGFKLGGA</sequence>
<feature type="binding site" evidence="4">
    <location>
        <begin position="365"/>
        <end position="366"/>
    </location>
    <ligand>
        <name>S-adenosyl-L-methionine</name>
        <dbReference type="ChEBI" id="CHEBI:59789"/>
    </ligand>
</feature>
<proteinExistence type="inferred from homology"/>
<evidence type="ECO:0000256" key="3">
    <source>
        <dbReference type="ARBA" id="ARBA00022691"/>
    </source>
</evidence>
<keyword evidence="6" id="KW-0830">Ubiquinone</keyword>
<comment type="caution">
    <text evidence="4">Lacks conserved residue(s) required for the propagation of feature annotation.</text>
</comment>
<keyword evidence="1 4" id="KW-0489">Methyltransferase</keyword>